<evidence type="ECO:0000313" key="2">
    <source>
        <dbReference type="Proteomes" id="UP000539985"/>
    </source>
</evidence>
<dbReference type="EMBL" id="JACAQB010000003">
    <property type="protein sequence ID" value="NWB94877.1"/>
    <property type="molecule type" value="Genomic_DNA"/>
</dbReference>
<comment type="caution">
    <text evidence="1">The sequence shown here is derived from an EMBL/GenBank/DDBJ whole genome shotgun (WGS) entry which is preliminary data.</text>
</comment>
<dbReference type="Proteomes" id="UP000539985">
    <property type="component" value="Unassembled WGS sequence"/>
</dbReference>
<dbReference type="AlphaFoldDB" id="A0A7Y8C157"/>
<proteinExistence type="predicted"/>
<protein>
    <submittedName>
        <fullName evidence="1">Uncharacterized protein</fullName>
    </submittedName>
</protein>
<evidence type="ECO:0000313" key="1">
    <source>
        <dbReference type="EMBL" id="NWB94877.1"/>
    </source>
</evidence>
<sequence length="153" mass="17658">MRLTLKEAASAPEKIQLYRIFHFRLNKDQKTANLDIPITTLEETKMIFSQQGPTLDYRKNLILHALLKIELLCELAKPVSPELCAKTKEQLVNQVKLCELVSSMALHCLNQELLVPAFLIESVMDEVKEYPFTYEEIEVVLNSQLRDVLLFQP</sequence>
<accession>A0A7Y8C157</accession>
<reference evidence="1 2" key="1">
    <citation type="submission" date="2020-04" db="EMBL/GenBank/DDBJ databases">
        <title>Molecular characterization of pseudomonads from Agaricus bisporus reveal novel blotch 2 pathogens in Western Europe.</title>
        <authorList>
            <person name="Taparia T."/>
            <person name="Krijger M."/>
            <person name="Haynes E."/>
            <person name="Elpinstone J.G."/>
            <person name="Noble R."/>
            <person name="Van Der Wolf J."/>
        </authorList>
    </citation>
    <scope>NUCLEOTIDE SEQUENCE [LARGE SCALE GENOMIC DNA]</scope>
    <source>
        <strain evidence="1 2">H7001</strain>
    </source>
</reference>
<name>A0A7Y8C157_9PSED</name>
<dbReference type="RefSeq" id="WP_177099971.1">
    <property type="nucleotide sequence ID" value="NZ_JACAQB010000003.1"/>
</dbReference>
<gene>
    <name evidence="1" type="ORF">HX882_03110</name>
</gene>
<organism evidence="1 2">
    <name type="scientific">Pseudomonas gingeri</name>
    <dbReference type="NCBI Taxonomy" id="117681"/>
    <lineage>
        <taxon>Bacteria</taxon>
        <taxon>Pseudomonadati</taxon>
        <taxon>Pseudomonadota</taxon>
        <taxon>Gammaproteobacteria</taxon>
        <taxon>Pseudomonadales</taxon>
        <taxon>Pseudomonadaceae</taxon>
        <taxon>Pseudomonas</taxon>
    </lineage>
</organism>